<evidence type="ECO:0000259" key="8">
    <source>
        <dbReference type="SMART" id="SM00607"/>
    </source>
</evidence>
<organism evidence="9 10">
    <name type="scientific">Neogobius melanostomus</name>
    <name type="common">round goby</name>
    <dbReference type="NCBI Taxonomy" id="47308"/>
    <lineage>
        <taxon>Eukaryota</taxon>
        <taxon>Metazoa</taxon>
        <taxon>Chordata</taxon>
        <taxon>Craniata</taxon>
        <taxon>Vertebrata</taxon>
        <taxon>Euteleostomi</taxon>
        <taxon>Actinopterygii</taxon>
        <taxon>Neopterygii</taxon>
        <taxon>Teleostei</taxon>
        <taxon>Neoteleostei</taxon>
        <taxon>Acanthomorphata</taxon>
        <taxon>Gobiaria</taxon>
        <taxon>Gobiiformes</taxon>
        <taxon>Gobioidei</taxon>
        <taxon>Gobiidae</taxon>
        <taxon>Benthophilinae</taxon>
        <taxon>Neogobiini</taxon>
        <taxon>Neogobius</taxon>
    </lineage>
</organism>
<reference evidence="9" key="2">
    <citation type="submission" date="2025-09" db="UniProtKB">
        <authorList>
            <consortium name="Ensembl"/>
        </authorList>
    </citation>
    <scope>IDENTIFICATION</scope>
</reference>
<dbReference type="AlphaFoldDB" id="A0A8C6SIJ8"/>
<comment type="subunit">
    <text evidence="3">Homotrimer.</text>
</comment>
<dbReference type="InterPro" id="IPR008979">
    <property type="entry name" value="Galactose-bd-like_sf"/>
</dbReference>
<evidence type="ECO:0000256" key="7">
    <source>
        <dbReference type="ARBA" id="ARBA00023157"/>
    </source>
</evidence>
<dbReference type="InterPro" id="IPR006585">
    <property type="entry name" value="FTP1"/>
</dbReference>
<dbReference type="GO" id="GO:0046872">
    <property type="term" value="F:metal ion binding"/>
    <property type="evidence" value="ECO:0007669"/>
    <property type="project" value="UniProtKB-KW"/>
</dbReference>
<dbReference type="SUPFAM" id="SSF49785">
    <property type="entry name" value="Galactose-binding domain-like"/>
    <property type="match status" value="1"/>
</dbReference>
<dbReference type="Pfam" id="PF22633">
    <property type="entry name" value="F5_F8_type_C_2"/>
    <property type="match status" value="1"/>
</dbReference>
<dbReference type="Proteomes" id="UP000694523">
    <property type="component" value="Unplaced"/>
</dbReference>
<keyword evidence="4" id="KW-0479">Metal-binding</keyword>
<dbReference type="PANTHER" id="PTHR45713:SF6">
    <property type="entry name" value="F5_8 TYPE C DOMAIN-CONTAINING PROTEIN"/>
    <property type="match status" value="1"/>
</dbReference>
<dbReference type="GO" id="GO:0010185">
    <property type="term" value="P:regulation of cellular defense response"/>
    <property type="evidence" value="ECO:0007669"/>
    <property type="project" value="UniProtKB-ARBA"/>
</dbReference>
<reference evidence="9" key="1">
    <citation type="submission" date="2025-08" db="UniProtKB">
        <authorList>
            <consortium name="Ensembl"/>
        </authorList>
    </citation>
    <scope>IDENTIFICATION</scope>
</reference>
<name>A0A8C6SIJ8_9GOBI</name>
<evidence type="ECO:0000256" key="3">
    <source>
        <dbReference type="ARBA" id="ARBA00011233"/>
    </source>
</evidence>
<keyword evidence="6" id="KW-0106">Calcium</keyword>
<comment type="similarity">
    <text evidence="2">Belongs to the fucolectin family.</text>
</comment>
<accession>A0A8C6SIJ8</accession>
<comment type="function">
    <text evidence="1">Acts as a defensive agent. Recognizes blood group fucosylated oligosaccharides including A, B, H and Lewis B-type antigens. Does not recognize Lewis A antigen and has low affinity for monovalent haptens.</text>
</comment>
<proteinExistence type="inferred from homology"/>
<dbReference type="SMART" id="SM00607">
    <property type="entry name" value="FTP"/>
    <property type="match status" value="1"/>
</dbReference>
<evidence type="ECO:0000256" key="4">
    <source>
        <dbReference type="ARBA" id="ARBA00022723"/>
    </source>
</evidence>
<feature type="domain" description="Fucolectin tachylectin-4 pentraxin-1" evidence="8">
    <location>
        <begin position="37"/>
        <end position="161"/>
    </location>
</feature>
<evidence type="ECO:0000256" key="2">
    <source>
        <dbReference type="ARBA" id="ARBA00010147"/>
    </source>
</evidence>
<evidence type="ECO:0000256" key="6">
    <source>
        <dbReference type="ARBA" id="ARBA00022837"/>
    </source>
</evidence>
<dbReference type="Ensembl" id="ENSNMLT00000006615.1">
    <property type="protein sequence ID" value="ENSNMLP00000005766.1"/>
    <property type="gene ID" value="ENSNMLG00000004045.1"/>
</dbReference>
<dbReference type="InterPro" id="IPR051941">
    <property type="entry name" value="BG_Antigen-Binding_Lectin"/>
</dbReference>
<evidence type="ECO:0000256" key="5">
    <source>
        <dbReference type="ARBA" id="ARBA00022734"/>
    </source>
</evidence>
<sequence length="168" mass="18098">SCNGIKGQFVTVRLPGDNRRLRLCEVQVFSTDSAYPRANVALKGEAVQSSTLFPSGANRAIDGKRHTFYTEGSCSHTAVHETGDCCPERLDGAEIRIGNSLDNNGNDNPRCATITHIPRGNTFTFTCQSGSMEGRYVNVVIPGDNKILTLCEVEVYADPTGDAATLTL</sequence>
<dbReference type="Gene3D" id="2.60.120.260">
    <property type="entry name" value="Galactose-binding domain-like"/>
    <property type="match status" value="3"/>
</dbReference>
<evidence type="ECO:0000313" key="10">
    <source>
        <dbReference type="Proteomes" id="UP000694523"/>
    </source>
</evidence>
<keyword evidence="10" id="KW-1185">Reference proteome</keyword>
<dbReference type="GO" id="GO:0001868">
    <property type="term" value="P:regulation of complement activation, lectin pathway"/>
    <property type="evidence" value="ECO:0007669"/>
    <property type="project" value="UniProtKB-ARBA"/>
</dbReference>
<keyword evidence="5" id="KW-0430">Lectin</keyword>
<dbReference type="PANTHER" id="PTHR45713">
    <property type="entry name" value="FTP DOMAIN-CONTAINING PROTEIN"/>
    <property type="match status" value="1"/>
</dbReference>
<dbReference type="GO" id="GO:0042806">
    <property type="term" value="F:fucose binding"/>
    <property type="evidence" value="ECO:0007669"/>
    <property type="project" value="UniProtKB-ARBA"/>
</dbReference>
<evidence type="ECO:0000313" key="9">
    <source>
        <dbReference type="Ensembl" id="ENSNMLP00000005766.1"/>
    </source>
</evidence>
<keyword evidence="7" id="KW-1015">Disulfide bond</keyword>
<protein>
    <recommendedName>
        <fullName evidence="8">Fucolectin tachylectin-4 pentraxin-1 domain-containing protein</fullName>
    </recommendedName>
</protein>
<evidence type="ECO:0000256" key="1">
    <source>
        <dbReference type="ARBA" id="ARBA00002219"/>
    </source>
</evidence>